<evidence type="ECO:0000313" key="4">
    <source>
        <dbReference type="Proteomes" id="UP000807353"/>
    </source>
</evidence>
<dbReference type="GO" id="GO:0005634">
    <property type="term" value="C:nucleus"/>
    <property type="evidence" value="ECO:0007669"/>
    <property type="project" value="TreeGrafter"/>
</dbReference>
<sequence length="349" mass="39682">MDQDDPISQFFPNQEFVDLYDVLSVKNDSKTADINKAYRRLALANHPDKHVTSDASTKADASVKFQQIGFAYAVLSDEKRRLRYDTTGRTDEGFDLSVGDDGWEAYFEELFERVTREKLDEMKKEYQGSPQEIHDLKDAYIESNGSIEGIMSRVPHSTYDDEARFIITISELIMKGDLPSLSAWEMSSKDEKSKLVRKKQSQKEAKEAEKLARELGVWDEFYGSGKTRERKSKGKSKGNLDVRVDEEDHSTLQALILGKKRKNMDSFFDSLATKYTDPGPSLKARRQGKKQGVEAAEAPPQKKSRLGPAPEIDDEEFDKLQQKLFGDRAKPVTVTPELKPKQRAGKKVR</sequence>
<dbReference type="GO" id="GO:0031072">
    <property type="term" value="F:heat shock protein binding"/>
    <property type="evidence" value="ECO:0007669"/>
    <property type="project" value="TreeGrafter"/>
</dbReference>
<organism evidence="3 4">
    <name type="scientific">Collybia nuda</name>
    <dbReference type="NCBI Taxonomy" id="64659"/>
    <lineage>
        <taxon>Eukaryota</taxon>
        <taxon>Fungi</taxon>
        <taxon>Dikarya</taxon>
        <taxon>Basidiomycota</taxon>
        <taxon>Agaricomycotina</taxon>
        <taxon>Agaricomycetes</taxon>
        <taxon>Agaricomycetidae</taxon>
        <taxon>Agaricales</taxon>
        <taxon>Tricholomatineae</taxon>
        <taxon>Clitocybaceae</taxon>
        <taxon>Collybia</taxon>
    </lineage>
</organism>
<reference evidence="3" key="1">
    <citation type="submission" date="2020-11" db="EMBL/GenBank/DDBJ databases">
        <authorList>
            <consortium name="DOE Joint Genome Institute"/>
            <person name="Ahrendt S."/>
            <person name="Riley R."/>
            <person name="Andreopoulos W."/>
            <person name="Labutti K."/>
            <person name="Pangilinan J."/>
            <person name="Ruiz-Duenas F.J."/>
            <person name="Barrasa J.M."/>
            <person name="Sanchez-Garcia M."/>
            <person name="Camarero S."/>
            <person name="Miyauchi S."/>
            <person name="Serrano A."/>
            <person name="Linde D."/>
            <person name="Babiker R."/>
            <person name="Drula E."/>
            <person name="Ayuso-Fernandez I."/>
            <person name="Pacheco R."/>
            <person name="Padilla G."/>
            <person name="Ferreira P."/>
            <person name="Barriuso J."/>
            <person name="Kellner H."/>
            <person name="Castanera R."/>
            <person name="Alfaro M."/>
            <person name="Ramirez L."/>
            <person name="Pisabarro A.G."/>
            <person name="Kuo A."/>
            <person name="Tritt A."/>
            <person name="Lipzen A."/>
            <person name="He G."/>
            <person name="Yan M."/>
            <person name="Ng V."/>
            <person name="Cullen D."/>
            <person name="Martin F."/>
            <person name="Rosso M.-N."/>
            <person name="Henrissat B."/>
            <person name="Hibbett D."/>
            <person name="Martinez A.T."/>
            <person name="Grigoriev I.V."/>
        </authorList>
    </citation>
    <scope>NUCLEOTIDE SEQUENCE</scope>
    <source>
        <strain evidence="3">CBS 247.69</strain>
    </source>
</reference>
<dbReference type="SMART" id="SM00271">
    <property type="entry name" value="DnaJ"/>
    <property type="match status" value="1"/>
</dbReference>
<dbReference type="PANTHER" id="PTHR44144">
    <property type="entry name" value="DNAJ HOMOLOG SUBFAMILY C MEMBER 9"/>
    <property type="match status" value="1"/>
</dbReference>
<dbReference type="InterPro" id="IPR052594">
    <property type="entry name" value="J_domain-containing_protein"/>
</dbReference>
<dbReference type="SUPFAM" id="SSF46565">
    <property type="entry name" value="Chaperone J-domain"/>
    <property type="match status" value="1"/>
</dbReference>
<dbReference type="AlphaFoldDB" id="A0A9P5Y9L7"/>
<dbReference type="GO" id="GO:0005737">
    <property type="term" value="C:cytoplasm"/>
    <property type="evidence" value="ECO:0007669"/>
    <property type="project" value="TreeGrafter"/>
</dbReference>
<dbReference type="EMBL" id="MU150252">
    <property type="protein sequence ID" value="KAF9464684.1"/>
    <property type="molecule type" value="Genomic_DNA"/>
</dbReference>
<proteinExistence type="predicted"/>
<dbReference type="InterPro" id="IPR056453">
    <property type="entry name" value="HTH_DNAJC9"/>
</dbReference>
<feature type="domain" description="J" evidence="2">
    <location>
        <begin position="18"/>
        <end position="88"/>
    </location>
</feature>
<feature type="compositionally biased region" description="Basic and acidic residues" evidence="1">
    <location>
        <begin position="318"/>
        <end position="330"/>
    </location>
</feature>
<feature type="region of interest" description="Disordered" evidence="1">
    <location>
        <begin position="226"/>
        <end position="245"/>
    </location>
</feature>
<dbReference type="InterPro" id="IPR036869">
    <property type="entry name" value="J_dom_sf"/>
</dbReference>
<dbReference type="OrthoDB" id="110024at2759"/>
<dbReference type="InterPro" id="IPR018253">
    <property type="entry name" value="DnaJ_domain_CS"/>
</dbReference>
<evidence type="ECO:0000256" key="1">
    <source>
        <dbReference type="SAM" id="MobiDB-lite"/>
    </source>
</evidence>
<dbReference type="PANTHER" id="PTHR44144:SF1">
    <property type="entry name" value="DNAJ HOMOLOG SUBFAMILY C MEMBER 9"/>
    <property type="match status" value="1"/>
</dbReference>
<gene>
    <name evidence="3" type="ORF">BDZ94DRAFT_1320822</name>
</gene>
<dbReference type="Pfam" id="PF00226">
    <property type="entry name" value="DnaJ"/>
    <property type="match status" value="1"/>
</dbReference>
<dbReference type="Proteomes" id="UP000807353">
    <property type="component" value="Unassembled WGS sequence"/>
</dbReference>
<comment type="caution">
    <text evidence="3">The sequence shown here is derived from an EMBL/GenBank/DDBJ whole genome shotgun (WGS) entry which is preliminary data.</text>
</comment>
<dbReference type="PRINTS" id="PR00625">
    <property type="entry name" value="JDOMAIN"/>
</dbReference>
<keyword evidence="4" id="KW-1185">Reference proteome</keyword>
<dbReference type="InterPro" id="IPR001623">
    <property type="entry name" value="DnaJ_domain"/>
</dbReference>
<dbReference type="CDD" id="cd06257">
    <property type="entry name" value="DnaJ"/>
    <property type="match status" value="1"/>
</dbReference>
<feature type="region of interest" description="Disordered" evidence="1">
    <location>
        <begin position="271"/>
        <end position="349"/>
    </location>
</feature>
<name>A0A9P5Y9L7_9AGAR</name>
<protein>
    <recommendedName>
        <fullName evidence="2">J domain-containing protein</fullName>
    </recommendedName>
</protein>
<evidence type="ECO:0000259" key="2">
    <source>
        <dbReference type="PROSITE" id="PS50076"/>
    </source>
</evidence>
<evidence type="ECO:0000313" key="3">
    <source>
        <dbReference type="EMBL" id="KAF9464684.1"/>
    </source>
</evidence>
<dbReference type="Pfam" id="PF23302">
    <property type="entry name" value="HTH_DNAJC9"/>
    <property type="match status" value="1"/>
</dbReference>
<dbReference type="PROSITE" id="PS00636">
    <property type="entry name" value="DNAJ_1"/>
    <property type="match status" value="1"/>
</dbReference>
<dbReference type="Gene3D" id="1.10.287.110">
    <property type="entry name" value="DnaJ domain"/>
    <property type="match status" value="1"/>
</dbReference>
<dbReference type="PROSITE" id="PS50076">
    <property type="entry name" value="DNAJ_2"/>
    <property type="match status" value="1"/>
</dbReference>
<accession>A0A9P5Y9L7</accession>